<dbReference type="GO" id="GO:0045002">
    <property type="term" value="P:double-strand break repair via single-strand annealing"/>
    <property type="evidence" value="ECO:0007669"/>
    <property type="project" value="InterPro"/>
</dbReference>
<feature type="compositionally biased region" description="Low complexity" evidence="5">
    <location>
        <begin position="369"/>
        <end position="387"/>
    </location>
</feature>
<dbReference type="PANTHER" id="PTHR12132">
    <property type="entry name" value="DNA REPAIR AND RECOMBINATION PROTEIN RAD52, RAD59"/>
    <property type="match status" value="1"/>
</dbReference>
<dbReference type="FunFam" id="3.30.390.80:FF:000001">
    <property type="entry name" value="DNA repair protein RAD52 homolog"/>
    <property type="match status" value="1"/>
</dbReference>
<dbReference type="GO" id="GO:0003697">
    <property type="term" value="F:single-stranded DNA binding"/>
    <property type="evidence" value="ECO:0007669"/>
    <property type="project" value="UniProtKB-ARBA"/>
</dbReference>
<reference evidence="6 7" key="1">
    <citation type="submission" date="2009-08" db="EMBL/GenBank/DDBJ databases">
        <title>The Genome Sequence of Spizellomyces punctatus strain DAOM BR117.</title>
        <authorList>
            <consortium name="The Broad Institute Genome Sequencing Platform"/>
            <person name="Russ C."/>
            <person name="Cuomo C."/>
            <person name="Shea T."/>
            <person name="Young S.K."/>
            <person name="Zeng Q."/>
            <person name="Koehrsen M."/>
            <person name="Haas B."/>
            <person name="Borodovsky M."/>
            <person name="Guigo R."/>
            <person name="Alvarado L."/>
            <person name="Berlin A."/>
            <person name="Bochicchio J."/>
            <person name="Borenstein D."/>
            <person name="Chapman S."/>
            <person name="Chen Z."/>
            <person name="Engels R."/>
            <person name="Freedman E."/>
            <person name="Gellesch M."/>
            <person name="Goldberg J."/>
            <person name="Griggs A."/>
            <person name="Gujja S."/>
            <person name="Heiman D."/>
            <person name="Hepburn T."/>
            <person name="Howarth C."/>
            <person name="Jen D."/>
            <person name="Larson L."/>
            <person name="Lewis B."/>
            <person name="Mehta T."/>
            <person name="Park D."/>
            <person name="Pearson M."/>
            <person name="Roberts A."/>
            <person name="Saif S."/>
            <person name="Shenoy N."/>
            <person name="Sisk P."/>
            <person name="Stolte C."/>
            <person name="Sykes S."/>
            <person name="Thomson T."/>
            <person name="Walk T."/>
            <person name="White J."/>
            <person name="Yandava C."/>
            <person name="Burger G."/>
            <person name="Gray M.W."/>
            <person name="Holland P.W.H."/>
            <person name="King N."/>
            <person name="Lang F.B.F."/>
            <person name="Roger A.J."/>
            <person name="Ruiz-Trillo I."/>
            <person name="Lander E."/>
            <person name="Nusbaum C."/>
        </authorList>
    </citation>
    <scope>NUCLEOTIDE SEQUENCE [LARGE SCALE GENOMIC DNA]</scope>
    <source>
        <strain evidence="6 7">DAOM BR117</strain>
    </source>
</reference>
<dbReference type="eggNOG" id="KOG4141">
    <property type="taxonomic scope" value="Eukaryota"/>
</dbReference>
<feature type="compositionally biased region" description="Low complexity" evidence="5">
    <location>
        <begin position="312"/>
        <end position="325"/>
    </location>
</feature>
<keyword evidence="4" id="KW-0234">DNA repair</keyword>
<dbReference type="OrthoDB" id="206565at2759"/>
<dbReference type="GO" id="GO:0000730">
    <property type="term" value="P:DNA recombinase assembly"/>
    <property type="evidence" value="ECO:0007669"/>
    <property type="project" value="InterPro"/>
</dbReference>
<keyword evidence="3" id="KW-0233">DNA recombination</keyword>
<feature type="compositionally biased region" description="Basic and acidic residues" evidence="5">
    <location>
        <begin position="178"/>
        <end position="187"/>
    </location>
</feature>
<evidence type="ECO:0000256" key="5">
    <source>
        <dbReference type="SAM" id="MobiDB-lite"/>
    </source>
</evidence>
<evidence type="ECO:0000256" key="3">
    <source>
        <dbReference type="ARBA" id="ARBA00023172"/>
    </source>
</evidence>
<dbReference type="Pfam" id="PF04098">
    <property type="entry name" value="Rad52_Rad22"/>
    <property type="match status" value="1"/>
</dbReference>
<feature type="compositionally biased region" description="Polar residues" evidence="5">
    <location>
        <begin position="255"/>
        <end position="264"/>
    </location>
</feature>
<evidence type="ECO:0000313" key="7">
    <source>
        <dbReference type="Proteomes" id="UP000053201"/>
    </source>
</evidence>
<organism evidence="6 7">
    <name type="scientific">Spizellomyces punctatus (strain DAOM BR117)</name>
    <dbReference type="NCBI Taxonomy" id="645134"/>
    <lineage>
        <taxon>Eukaryota</taxon>
        <taxon>Fungi</taxon>
        <taxon>Fungi incertae sedis</taxon>
        <taxon>Chytridiomycota</taxon>
        <taxon>Chytridiomycota incertae sedis</taxon>
        <taxon>Chytridiomycetes</taxon>
        <taxon>Spizellomycetales</taxon>
        <taxon>Spizellomycetaceae</taxon>
        <taxon>Spizellomyces</taxon>
    </lineage>
</organism>
<feature type="compositionally biased region" description="Polar residues" evidence="5">
    <location>
        <begin position="338"/>
        <end position="350"/>
    </location>
</feature>
<dbReference type="EMBL" id="KQ257455">
    <property type="protein sequence ID" value="KND00624.1"/>
    <property type="molecule type" value="Genomic_DNA"/>
</dbReference>
<dbReference type="GO" id="GO:0005634">
    <property type="term" value="C:nucleus"/>
    <property type="evidence" value="ECO:0007669"/>
    <property type="project" value="InterPro"/>
</dbReference>
<feature type="region of interest" description="Disordered" evidence="5">
    <location>
        <begin position="166"/>
        <end position="394"/>
    </location>
</feature>
<dbReference type="GeneID" id="27687242"/>
<feature type="compositionally biased region" description="Polar residues" evidence="5">
    <location>
        <begin position="424"/>
        <end position="500"/>
    </location>
</feature>
<feature type="compositionally biased region" description="Polar residues" evidence="5">
    <location>
        <begin position="541"/>
        <end position="553"/>
    </location>
</feature>
<dbReference type="VEuPathDB" id="FungiDB:SPPG_03752"/>
<name>A0A0L0HIH5_SPIPD</name>
<protein>
    <submittedName>
        <fullName evidence="6">Recombination protein rad52</fullName>
    </submittedName>
</protein>
<dbReference type="Gene3D" id="3.30.390.80">
    <property type="entry name" value="DNA repair protein Rad52/59/22"/>
    <property type="match status" value="1"/>
</dbReference>
<sequence>MNQRREANIPNSLFGSYQYSSNEAQEVRTKLNLKLGPEYISQRSGPGGSKVSYLEGWKATQLANDIFGFNGWSSTLVDITVDFVDVDNGKVSMGISSVVRVTLKDGSFHEDVGYGSIENARSKAQAFEKAKKEAVTDATKRALKHFGNSVGSCLYDKDFLRKVSRMSSQPTKPLAPDELYRHPDYRTTGRPSNGLLADSGFAVPSEGESHCPTASNVTGGVPPAQVGYTQAASPSSTFGGTVATTDSSSVQSSSNITPNQAQSNPRPPGPLPFHQGTQNASAQINHGRQTGPPSTNPMGIPVGQEQRNTLGTTNSTSRNENTSHNLQMNHTHIKTEGTVAQPQTTRSTDISHGPGGTLNQTANRPWYMEQQENPQQRWQQPQQQSSRGVHPGQNVFDQRSVNLQTQSTSMPIQPGGAKTGDANDPQNITLSHSHNSASKDSLSNGYQPTHTSAHQGNGPSYRPNQPYQAQPQHTSNNGYPRGQPGQSVPPNQSMHNNGNPSPKGVKRPLDMQNTHGFGARPGGTGASPHTAANMGRPMSGLNASHNIPDTNGVASKGNGGYQYANPVVKRPKAEIPGFT</sequence>
<evidence type="ECO:0000313" key="6">
    <source>
        <dbReference type="EMBL" id="KND00624.1"/>
    </source>
</evidence>
<dbReference type="InterPro" id="IPR007232">
    <property type="entry name" value="Rad52_Rad59_Rad22"/>
</dbReference>
<dbReference type="STRING" id="645134.A0A0L0HIH5"/>
<dbReference type="SUPFAM" id="SSF54768">
    <property type="entry name" value="dsRNA-binding domain-like"/>
    <property type="match status" value="1"/>
</dbReference>
<accession>A0A0L0HIH5</accession>
<evidence type="ECO:0000256" key="4">
    <source>
        <dbReference type="ARBA" id="ARBA00023204"/>
    </source>
</evidence>
<gene>
    <name evidence="6" type="ORF">SPPG_03752</name>
</gene>
<feature type="compositionally biased region" description="Polar residues" evidence="5">
    <location>
        <begin position="227"/>
        <end position="246"/>
    </location>
</feature>
<dbReference type="InterPro" id="IPR041247">
    <property type="entry name" value="Rad52_fam"/>
</dbReference>
<proteinExistence type="inferred from homology"/>
<comment type="similarity">
    <text evidence="1">Belongs to the RAD52 family.</text>
</comment>
<evidence type="ECO:0000256" key="2">
    <source>
        <dbReference type="ARBA" id="ARBA00022763"/>
    </source>
</evidence>
<feature type="region of interest" description="Disordered" evidence="5">
    <location>
        <begin position="407"/>
        <end position="565"/>
    </location>
</feature>
<evidence type="ECO:0000256" key="1">
    <source>
        <dbReference type="ARBA" id="ARBA00006638"/>
    </source>
</evidence>
<dbReference type="NCBIfam" id="TIGR00607">
    <property type="entry name" value="rad52"/>
    <property type="match status" value="1"/>
</dbReference>
<feature type="compositionally biased region" description="Polar residues" evidence="5">
    <location>
        <begin position="275"/>
        <end position="297"/>
    </location>
</feature>
<dbReference type="PANTHER" id="PTHR12132:SF1">
    <property type="entry name" value="DNA REPAIR PROTEIN RAD52 HOMOLOG"/>
    <property type="match status" value="1"/>
</dbReference>
<dbReference type="InterPro" id="IPR042525">
    <property type="entry name" value="Rad52_Rad59_Rad22_sf"/>
</dbReference>
<dbReference type="OMA" id="PKQYNQS"/>
<dbReference type="InterPro" id="IPR004585">
    <property type="entry name" value="DNA_recomb/repair_Rad52"/>
</dbReference>
<keyword evidence="2" id="KW-0227">DNA damage</keyword>
<dbReference type="Proteomes" id="UP000053201">
    <property type="component" value="Unassembled WGS sequence"/>
</dbReference>
<dbReference type="AlphaFoldDB" id="A0A0L0HIH5"/>
<dbReference type="RefSeq" id="XP_016608663.1">
    <property type="nucleotide sequence ID" value="XM_016752000.1"/>
</dbReference>
<keyword evidence="7" id="KW-1185">Reference proteome</keyword>
<dbReference type="GO" id="GO:0006312">
    <property type="term" value="P:mitotic recombination"/>
    <property type="evidence" value="ECO:0007669"/>
    <property type="project" value="TreeGrafter"/>
</dbReference>
<dbReference type="InParanoid" id="A0A0L0HIH5"/>